<keyword evidence="1" id="KW-1133">Transmembrane helix</keyword>
<dbReference type="Proteomes" id="UP000824193">
    <property type="component" value="Unassembled WGS sequence"/>
</dbReference>
<reference evidence="2" key="1">
    <citation type="journal article" date="2021" name="PeerJ">
        <title>Extensive microbial diversity within the chicken gut microbiome revealed by metagenomics and culture.</title>
        <authorList>
            <person name="Gilroy R."/>
            <person name="Ravi A."/>
            <person name="Getino M."/>
            <person name="Pursley I."/>
            <person name="Horton D.L."/>
            <person name="Alikhan N.F."/>
            <person name="Baker D."/>
            <person name="Gharbi K."/>
            <person name="Hall N."/>
            <person name="Watson M."/>
            <person name="Adriaenssens E.M."/>
            <person name="Foster-Nyarko E."/>
            <person name="Jarju S."/>
            <person name="Secka A."/>
            <person name="Antonio M."/>
            <person name="Oren A."/>
            <person name="Chaudhuri R.R."/>
            <person name="La Ragione R."/>
            <person name="Hildebrand F."/>
            <person name="Pallen M.J."/>
        </authorList>
    </citation>
    <scope>NUCLEOTIDE SEQUENCE</scope>
    <source>
        <strain evidence="2">2239</strain>
    </source>
</reference>
<proteinExistence type="predicted"/>
<keyword evidence="1" id="KW-0812">Transmembrane</keyword>
<sequence>MDLERLTTLLSALSGRWPQVLAVFGGMALAAGLLGMITRALGAKEDDGLRGLRSKGNGPSV</sequence>
<accession>A0A9D1V5M2</accession>
<evidence type="ECO:0000313" key="3">
    <source>
        <dbReference type="Proteomes" id="UP000824193"/>
    </source>
</evidence>
<protein>
    <submittedName>
        <fullName evidence="2">Uncharacterized protein</fullName>
    </submittedName>
</protein>
<reference evidence="2" key="2">
    <citation type="submission" date="2021-04" db="EMBL/GenBank/DDBJ databases">
        <authorList>
            <person name="Gilroy R."/>
        </authorList>
    </citation>
    <scope>NUCLEOTIDE SEQUENCE</scope>
    <source>
        <strain evidence="2">2239</strain>
    </source>
</reference>
<evidence type="ECO:0000256" key="1">
    <source>
        <dbReference type="SAM" id="Phobius"/>
    </source>
</evidence>
<comment type="caution">
    <text evidence="2">The sequence shown here is derived from an EMBL/GenBank/DDBJ whole genome shotgun (WGS) entry which is preliminary data.</text>
</comment>
<dbReference type="EMBL" id="DXFW01000037">
    <property type="protein sequence ID" value="HIX06546.1"/>
    <property type="molecule type" value="Genomic_DNA"/>
</dbReference>
<name>A0A9D1V5M2_9FIRM</name>
<dbReference type="AlphaFoldDB" id="A0A9D1V5M2"/>
<feature type="transmembrane region" description="Helical" evidence="1">
    <location>
        <begin position="20"/>
        <end position="41"/>
    </location>
</feature>
<organism evidence="2 3">
    <name type="scientific">Candidatus Allofournierella pullicola</name>
    <dbReference type="NCBI Taxonomy" id="2838596"/>
    <lineage>
        <taxon>Bacteria</taxon>
        <taxon>Bacillati</taxon>
        <taxon>Bacillota</taxon>
        <taxon>Clostridia</taxon>
        <taxon>Eubacteriales</taxon>
        <taxon>Oscillospiraceae</taxon>
        <taxon>Allofournierella</taxon>
    </lineage>
</organism>
<evidence type="ECO:0000313" key="2">
    <source>
        <dbReference type="EMBL" id="HIX06546.1"/>
    </source>
</evidence>
<gene>
    <name evidence="2" type="ORF">H9865_10710</name>
</gene>
<keyword evidence="1" id="KW-0472">Membrane</keyword>